<sequence>MCSHQTCGKKKTLDDIEEKVDKEVFLQCLKDLMSLIDSLTQSTKTPFNITPDEPNELDMLKELYSRQQTEKAQAHQILGTMAEGGDQSCHNDTACAA</sequence>
<organism evidence="1 2">
    <name type="scientific">Cirrhinus molitorella</name>
    <name type="common">mud carp</name>
    <dbReference type="NCBI Taxonomy" id="172907"/>
    <lineage>
        <taxon>Eukaryota</taxon>
        <taxon>Metazoa</taxon>
        <taxon>Chordata</taxon>
        <taxon>Craniata</taxon>
        <taxon>Vertebrata</taxon>
        <taxon>Euteleostomi</taxon>
        <taxon>Actinopterygii</taxon>
        <taxon>Neopterygii</taxon>
        <taxon>Teleostei</taxon>
        <taxon>Ostariophysi</taxon>
        <taxon>Cypriniformes</taxon>
        <taxon>Cyprinidae</taxon>
        <taxon>Labeoninae</taxon>
        <taxon>Labeonini</taxon>
        <taxon>Cirrhinus</taxon>
    </lineage>
</organism>
<gene>
    <name evidence="1" type="ORF">QQF64_017325</name>
</gene>
<dbReference type="EMBL" id="JAYMGO010000021">
    <property type="protein sequence ID" value="KAL1252632.1"/>
    <property type="molecule type" value="Genomic_DNA"/>
</dbReference>
<reference evidence="1 2" key="1">
    <citation type="submission" date="2023-09" db="EMBL/GenBank/DDBJ databases">
        <authorList>
            <person name="Wang M."/>
        </authorList>
    </citation>
    <scope>NUCLEOTIDE SEQUENCE [LARGE SCALE GENOMIC DNA]</scope>
    <source>
        <strain evidence="1">GT-2023</strain>
        <tissue evidence="1">Liver</tissue>
    </source>
</reference>
<protein>
    <submittedName>
        <fullName evidence="1">Uncharacterized protein</fullName>
    </submittedName>
</protein>
<comment type="caution">
    <text evidence="1">The sequence shown here is derived from an EMBL/GenBank/DDBJ whole genome shotgun (WGS) entry which is preliminary data.</text>
</comment>
<name>A0ABR3LIB9_9TELE</name>
<evidence type="ECO:0000313" key="1">
    <source>
        <dbReference type="EMBL" id="KAL1252632.1"/>
    </source>
</evidence>
<dbReference type="Proteomes" id="UP001558613">
    <property type="component" value="Unassembled WGS sequence"/>
</dbReference>
<proteinExistence type="predicted"/>
<accession>A0ABR3LIB9</accession>
<evidence type="ECO:0000313" key="2">
    <source>
        <dbReference type="Proteomes" id="UP001558613"/>
    </source>
</evidence>
<keyword evidence="2" id="KW-1185">Reference proteome</keyword>